<dbReference type="Pfam" id="PF00172">
    <property type="entry name" value="Zn_clus"/>
    <property type="match status" value="1"/>
</dbReference>
<evidence type="ECO:0000259" key="5">
    <source>
        <dbReference type="PROSITE" id="PS50048"/>
    </source>
</evidence>
<dbReference type="EMBL" id="MU251250">
    <property type="protein sequence ID" value="KAG9255761.1"/>
    <property type="molecule type" value="Genomic_DNA"/>
</dbReference>
<keyword evidence="1" id="KW-0479">Metal-binding</keyword>
<keyword evidence="2" id="KW-0805">Transcription regulation</keyword>
<comment type="caution">
    <text evidence="6">The sequence shown here is derived from an EMBL/GenBank/DDBJ whole genome shotgun (WGS) entry which is preliminary data.</text>
</comment>
<dbReference type="Pfam" id="PF04082">
    <property type="entry name" value="Fungal_trans"/>
    <property type="match status" value="1"/>
</dbReference>
<dbReference type="GeneID" id="70293049"/>
<keyword evidence="3" id="KW-0804">Transcription</keyword>
<dbReference type="GO" id="GO:0003677">
    <property type="term" value="F:DNA binding"/>
    <property type="evidence" value="ECO:0007669"/>
    <property type="project" value="InterPro"/>
</dbReference>
<dbReference type="CDD" id="cd00067">
    <property type="entry name" value="GAL4"/>
    <property type="match status" value="1"/>
</dbReference>
<dbReference type="CDD" id="cd12148">
    <property type="entry name" value="fungal_TF_MHR"/>
    <property type="match status" value="1"/>
</dbReference>
<evidence type="ECO:0000256" key="4">
    <source>
        <dbReference type="ARBA" id="ARBA00023242"/>
    </source>
</evidence>
<dbReference type="SUPFAM" id="SSF57701">
    <property type="entry name" value="Zn2/Cys6 DNA-binding domain"/>
    <property type="match status" value="1"/>
</dbReference>
<proteinExistence type="predicted"/>
<dbReference type="Gene3D" id="4.10.240.10">
    <property type="entry name" value="Zn(2)-C6 fungal-type DNA-binding domain"/>
    <property type="match status" value="1"/>
</dbReference>
<keyword evidence="7" id="KW-1185">Reference proteome</keyword>
<dbReference type="GO" id="GO:0000981">
    <property type="term" value="F:DNA-binding transcription factor activity, RNA polymerase II-specific"/>
    <property type="evidence" value="ECO:0007669"/>
    <property type="project" value="InterPro"/>
</dbReference>
<dbReference type="SMART" id="SM00066">
    <property type="entry name" value="GAL4"/>
    <property type="match status" value="1"/>
</dbReference>
<reference evidence="6" key="1">
    <citation type="journal article" date="2021" name="IMA Fungus">
        <title>Genomic characterization of three marine fungi, including Emericellopsis atlantica sp. nov. with signatures of a generalist lifestyle and marine biomass degradation.</title>
        <authorList>
            <person name="Hagestad O.C."/>
            <person name="Hou L."/>
            <person name="Andersen J.H."/>
            <person name="Hansen E.H."/>
            <person name="Altermark B."/>
            <person name="Li C."/>
            <person name="Kuhnert E."/>
            <person name="Cox R.J."/>
            <person name="Crous P.W."/>
            <person name="Spatafora J.W."/>
            <person name="Lail K."/>
            <person name="Amirebrahimi M."/>
            <person name="Lipzen A."/>
            <person name="Pangilinan J."/>
            <person name="Andreopoulos W."/>
            <person name="Hayes R.D."/>
            <person name="Ng V."/>
            <person name="Grigoriev I.V."/>
            <person name="Jackson S.A."/>
            <person name="Sutton T.D.S."/>
            <person name="Dobson A.D.W."/>
            <person name="Rama T."/>
        </authorList>
    </citation>
    <scope>NUCLEOTIDE SEQUENCE</scope>
    <source>
        <strain evidence="6">TS7</strain>
    </source>
</reference>
<dbReference type="RefSeq" id="XP_046119685.1">
    <property type="nucleotide sequence ID" value="XM_046262146.1"/>
</dbReference>
<dbReference type="AlphaFoldDB" id="A0A9P7ZPK7"/>
<dbReference type="PANTHER" id="PTHR47840">
    <property type="entry name" value="ZN(II)2CYS6 TRANSCRIPTION FACTOR (EUROFUNG)-RELATED"/>
    <property type="match status" value="1"/>
</dbReference>
<dbReference type="InterPro" id="IPR001138">
    <property type="entry name" value="Zn2Cys6_DnaBD"/>
</dbReference>
<dbReference type="GO" id="GO:0008270">
    <property type="term" value="F:zinc ion binding"/>
    <property type="evidence" value="ECO:0007669"/>
    <property type="project" value="InterPro"/>
</dbReference>
<dbReference type="OrthoDB" id="6509908at2759"/>
<dbReference type="GO" id="GO:0006351">
    <property type="term" value="P:DNA-templated transcription"/>
    <property type="evidence" value="ECO:0007669"/>
    <property type="project" value="InterPro"/>
</dbReference>
<dbReference type="PROSITE" id="PS50048">
    <property type="entry name" value="ZN2_CY6_FUNGAL_2"/>
    <property type="match status" value="1"/>
</dbReference>
<protein>
    <recommendedName>
        <fullName evidence="5">Zn(2)-C6 fungal-type domain-containing protein</fullName>
    </recommendedName>
</protein>
<organism evidence="6 7">
    <name type="scientific">Emericellopsis atlantica</name>
    <dbReference type="NCBI Taxonomy" id="2614577"/>
    <lineage>
        <taxon>Eukaryota</taxon>
        <taxon>Fungi</taxon>
        <taxon>Dikarya</taxon>
        <taxon>Ascomycota</taxon>
        <taxon>Pezizomycotina</taxon>
        <taxon>Sordariomycetes</taxon>
        <taxon>Hypocreomycetidae</taxon>
        <taxon>Hypocreales</taxon>
        <taxon>Bionectriaceae</taxon>
        <taxon>Emericellopsis</taxon>
    </lineage>
</organism>
<keyword evidence="4" id="KW-0539">Nucleus</keyword>
<evidence type="ECO:0000313" key="7">
    <source>
        <dbReference type="Proteomes" id="UP000887229"/>
    </source>
</evidence>
<dbReference type="PANTHER" id="PTHR47840:SF1">
    <property type="entry name" value="ZN(II)2CYS6 TRANSCRIPTION FACTOR (EUROFUNG)"/>
    <property type="match status" value="1"/>
</dbReference>
<evidence type="ECO:0000256" key="2">
    <source>
        <dbReference type="ARBA" id="ARBA00023015"/>
    </source>
</evidence>
<dbReference type="Proteomes" id="UP000887229">
    <property type="component" value="Unassembled WGS sequence"/>
</dbReference>
<evidence type="ECO:0000313" key="6">
    <source>
        <dbReference type="EMBL" id="KAG9255761.1"/>
    </source>
</evidence>
<gene>
    <name evidence="6" type="ORF">F5Z01DRAFT_635379</name>
</gene>
<name>A0A9P7ZPK7_9HYPO</name>
<feature type="domain" description="Zn(2)-C6 fungal-type" evidence="5">
    <location>
        <begin position="16"/>
        <end position="49"/>
    </location>
</feature>
<sequence>MNESPPRKRLKRATKSCFQCRKRKVKCSLTIRDEGDCAECVKSGTQCSLEAPSNHGIPAAPSAGVDDHGSRLDRIESLLTRLVQSQERQQADTIPAEGQPAMPGGIFDEALFDGLEDFGQEYQQTMAPTVYDNRVTDFGAPSFTHATGDAPNLEMGRMRCMPVPNVNAVLATTADSQVSEHSLVTLLPSPQDAVTITINTLAWLWGAETPSGSVFRPDDTIQLLDLATISKGSPIQVAKMLLLFALYMQQLPDDFDESLLGFEDMSRTIDLIVERSKAYIMTHEDEACSTNGIESLLVLGTIYLNSGDIRQTWSTFRRTLDMARLAGLHQSFSDARRDSKSDEDALLRRLWLSAACGDSYYSLLLGQEPATGPDAFGTDHEMWTDPVAEKEANVQRLICTVMAGLAERNAQGRHHDGDVARKLEDRLITIYSSLPSTWWDTPSFAPGRSLDSAQEPTRLLCQMWYFTTQMFLHLPLAFSSSGETACYDLKACRNAGRNTLSRHVGSQHAKEQLSRCRGGEQAAFLSAVVLLMCIVQRRIQFMHGVREKTEKPWAMSFDLDRTLVQQTIASFEARGKGGRREPISKQCAEILTAMRDLAFREDLMEAAGEGAIGKHRLERLEMEKLVDSAIRPSLRRSSPAGRLLDLTFGIDSRIQASPE</sequence>
<accession>A0A9P7ZPK7</accession>
<dbReference type="PROSITE" id="PS00463">
    <property type="entry name" value="ZN2_CY6_FUNGAL_1"/>
    <property type="match status" value="1"/>
</dbReference>
<dbReference type="InterPro" id="IPR036864">
    <property type="entry name" value="Zn2-C6_fun-type_DNA-bd_sf"/>
</dbReference>
<evidence type="ECO:0000256" key="3">
    <source>
        <dbReference type="ARBA" id="ARBA00023163"/>
    </source>
</evidence>
<dbReference type="InterPro" id="IPR007219">
    <property type="entry name" value="XnlR_reg_dom"/>
</dbReference>
<evidence type="ECO:0000256" key="1">
    <source>
        <dbReference type="ARBA" id="ARBA00022723"/>
    </source>
</evidence>